<dbReference type="WBParaSite" id="HCON_00141120-00001">
    <property type="protein sequence ID" value="HCON_00141120-00001"/>
    <property type="gene ID" value="HCON_00141120"/>
</dbReference>
<dbReference type="Proteomes" id="UP000025227">
    <property type="component" value="Unplaced"/>
</dbReference>
<protein>
    <submittedName>
        <fullName evidence="3">Conotoxin superfamily O1</fullName>
    </submittedName>
</protein>
<feature type="signal peptide" evidence="1">
    <location>
        <begin position="1"/>
        <end position="26"/>
    </location>
</feature>
<evidence type="ECO:0000256" key="1">
    <source>
        <dbReference type="SAM" id="SignalP"/>
    </source>
</evidence>
<keyword evidence="1" id="KW-0732">Signal</keyword>
<organism evidence="2 3">
    <name type="scientific">Haemonchus contortus</name>
    <name type="common">Barber pole worm</name>
    <dbReference type="NCBI Taxonomy" id="6289"/>
    <lineage>
        <taxon>Eukaryota</taxon>
        <taxon>Metazoa</taxon>
        <taxon>Ecdysozoa</taxon>
        <taxon>Nematoda</taxon>
        <taxon>Chromadorea</taxon>
        <taxon>Rhabditida</taxon>
        <taxon>Rhabditina</taxon>
        <taxon>Rhabditomorpha</taxon>
        <taxon>Strongyloidea</taxon>
        <taxon>Trichostrongylidae</taxon>
        <taxon>Haemonchus</taxon>
    </lineage>
</organism>
<sequence length="57" mass="6296">MARFFSLSLLLLALLMVCSVIPSVFSAGAQNEADKKKSNEMGKASSKLKRMVMRFRG</sequence>
<dbReference type="AlphaFoldDB" id="A0A7I4YTT0"/>
<evidence type="ECO:0000313" key="3">
    <source>
        <dbReference type="WBParaSite" id="HCON_00141120-00001"/>
    </source>
</evidence>
<accession>A0A7I4YTT0</accession>
<reference evidence="3" key="1">
    <citation type="submission" date="2020-12" db="UniProtKB">
        <authorList>
            <consortium name="WormBaseParasite"/>
        </authorList>
    </citation>
    <scope>IDENTIFICATION</scope>
    <source>
        <strain evidence="3">MHco3</strain>
    </source>
</reference>
<name>A0A7I4YTT0_HAECO</name>
<evidence type="ECO:0000313" key="2">
    <source>
        <dbReference type="Proteomes" id="UP000025227"/>
    </source>
</evidence>
<feature type="chain" id="PRO_5035479479" evidence="1">
    <location>
        <begin position="27"/>
        <end position="57"/>
    </location>
</feature>
<keyword evidence="2" id="KW-1185">Reference proteome</keyword>
<proteinExistence type="predicted"/>